<comment type="catalytic activity">
    <reaction evidence="1 5 6">
        <text>[protein]-peptidylproline (omega=180) = [protein]-peptidylproline (omega=0)</text>
        <dbReference type="Rhea" id="RHEA:16237"/>
        <dbReference type="Rhea" id="RHEA-COMP:10747"/>
        <dbReference type="Rhea" id="RHEA-COMP:10748"/>
        <dbReference type="ChEBI" id="CHEBI:83833"/>
        <dbReference type="ChEBI" id="CHEBI:83834"/>
        <dbReference type="EC" id="5.2.1.8"/>
    </reaction>
</comment>
<dbReference type="PANTHER" id="PTHR43811:SF19">
    <property type="entry name" value="39 KDA FK506-BINDING NUCLEAR PROTEIN"/>
    <property type="match status" value="1"/>
</dbReference>
<dbReference type="PANTHER" id="PTHR43811">
    <property type="entry name" value="FKBP-TYPE PEPTIDYL-PROLYL CIS-TRANS ISOMERASE FKPA"/>
    <property type="match status" value="1"/>
</dbReference>
<dbReference type="Gene3D" id="3.10.50.40">
    <property type="match status" value="1"/>
</dbReference>
<dbReference type="InterPro" id="IPR046357">
    <property type="entry name" value="PPIase_dom_sf"/>
</dbReference>
<dbReference type="EMBL" id="JNGW01000120">
    <property type="protein sequence ID" value="KDR51163.1"/>
    <property type="molecule type" value="Genomic_DNA"/>
</dbReference>
<dbReference type="AlphaFoldDB" id="A0A069QE76"/>
<dbReference type="InterPro" id="IPR001179">
    <property type="entry name" value="PPIase_FKBP_dom"/>
</dbReference>
<proteinExistence type="inferred from homology"/>
<dbReference type="SUPFAM" id="SSF54534">
    <property type="entry name" value="FKBP-like"/>
    <property type="match status" value="1"/>
</dbReference>
<dbReference type="GO" id="GO:0006457">
    <property type="term" value="P:protein folding"/>
    <property type="evidence" value="ECO:0007669"/>
    <property type="project" value="InterPro"/>
</dbReference>
<protein>
    <recommendedName>
        <fullName evidence="6">Peptidyl-prolyl cis-trans isomerase</fullName>
        <ecNumber evidence="6">5.2.1.8</ecNumber>
    </recommendedName>
</protein>
<reference evidence="9 10" key="1">
    <citation type="submission" date="2013-08" db="EMBL/GenBank/DDBJ databases">
        <authorList>
            <person name="Weinstock G."/>
            <person name="Sodergren E."/>
            <person name="Wylie T."/>
            <person name="Fulton L."/>
            <person name="Fulton R."/>
            <person name="Fronick C."/>
            <person name="O'Laughlin M."/>
            <person name="Godfrey J."/>
            <person name="Miner T."/>
            <person name="Herter B."/>
            <person name="Appelbaum E."/>
            <person name="Cordes M."/>
            <person name="Lek S."/>
            <person name="Wollam A."/>
            <person name="Pepin K.H."/>
            <person name="Palsikar V.B."/>
            <person name="Mitreva M."/>
            <person name="Wilson R.K."/>
        </authorList>
    </citation>
    <scope>NUCLEOTIDE SEQUENCE [LARGE SCALE GENOMIC DNA]</scope>
    <source>
        <strain evidence="9 10">ATCC 15930</strain>
    </source>
</reference>
<keyword evidence="3 5" id="KW-0697">Rotamase</keyword>
<dbReference type="PROSITE" id="PS51257">
    <property type="entry name" value="PROKAR_LIPOPROTEIN"/>
    <property type="match status" value="1"/>
</dbReference>
<dbReference type="Gene3D" id="1.10.287.460">
    <property type="entry name" value="Peptidyl-prolyl cis-trans isomerase, FKBP-type, N-terminal domain"/>
    <property type="match status" value="1"/>
</dbReference>
<dbReference type="Pfam" id="PF01346">
    <property type="entry name" value="FKBP_N"/>
    <property type="match status" value="1"/>
</dbReference>
<keyword evidence="7" id="KW-0732">Signal</keyword>
<dbReference type="Proteomes" id="UP000027442">
    <property type="component" value="Unassembled WGS sequence"/>
</dbReference>
<gene>
    <name evidence="9" type="ORF">HMPREF1991_02793</name>
</gene>
<dbReference type="Pfam" id="PF00254">
    <property type="entry name" value="FKBP_C"/>
    <property type="match status" value="1"/>
</dbReference>
<evidence type="ECO:0000256" key="3">
    <source>
        <dbReference type="ARBA" id="ARBA00023110"/>
    </source>
</evidence>
<accession>A0A069QE76</accession>
<dbReference type="PROSITE" id="PS50059">
    <property type="entry name" value="FKBP_PPIASE"/>
    <property type="match status" value="1"/>
</dbReference>
<dbReference type="InterPro" id="IPR000774">
    <property type="entry name" value="PPIase_FKBP_N"/>
</dbReference>
<evidence type="ECO:0000256" key="4">
    <source>
        <dbReference type="ARBA" id="ARBA00023235"/>
    </source>
</evidence>
<evidence type="ECO:0000256" key="6">
    <source>
        <dbReference type="RuleBase" id="RU003915"/>
    </source>
</evidence>
<comment type="caution">
    <text evidence="9">The sequence shown here is derived from an EMBL/GenBank/DDBJ whole genome shotgun (WGS) entry which is preliminary data.</text>
</comment>
<dbReference type="EC" id="5.2.1.8" evidence="6"/>
<dbReference type="PATRIC" id="fig|1122985.7.peg.2888"/>
<dbReference type="eggNOG" id="COG0545">
    <property type="taxonomic scope" value="Bacteria"/>
</dbReference>
<feature type="signal peptide" evidence="7">
    <location>
        <begin position="1"/>
        <end position="21"/>
    </location>
</feature>
<evidence type="ECO:0000313" key="10">
    <source>
        <dbReference type="Proteomes" id="UP000027442"/>
    </source>
</evidence>
<sequence length="291" mass="31734">MKKLTILAATAIAAVTFTACGNSTPKADLKNDIDTLSYALGYSQTQGLRDYLTRGLNVDTAYIDDFIKGLNDGANAGDDKKKAAYYAGVQIGQQISNQMVKGINHELFGEDSTKTISMKNFLSGFITGAKNKKGLMTQEEAVKYVQEKAEVIKSKSAEATYGANKEAGKKFLAENAKQPGVKQLPSGVQYKVIKEGNGEIPKDTSAVKVNYEGKTIDGKVFDSTYQRGEPVTMRANQVIKGWTEVLTRMPAGSVWEVYIPEDQAYGAREQPNIKPFSTLVFKIELISVGEK</sequence>
<organism evidence="9 10">
    <name type="scientific">Hoylesella loescheii DSM 19665 = JCM 12249 = ATCC 15930</name>
    <dbReference type="NCBI Taxonomy" id="1122985"/>
    <lineage>
        <taxon>Bacteria</taxon>
        <taxon>Pseudomonadati</taxon>
        <taxon>Bacteroidota</taxon>
        <taxon>Bacteroidia</taxon>
        <taxon>Bacteroidales</taxon>
        <taxon>Prevotellaceae</taxon>
        <taxon>Hoylesella</taxon>
    </lineage>
</organism>
<evidence type="ECO:0000256" key="5">
    <source>
        <dbReference type="PROSITE-ProRule" id="PRU00277"/>
    </source>
</evidence>
<dbReference type="RefSeq" id="WP_018967216.1">
    <property type="nucleotide sequence ID" value="NZ_KB899213.1"/>
</dbReference>
<evidence type="ECO:0000313" key="9">
    <source>
        <dbReference type="EMBL" id="KDR51163.1"/>
    </source>
</evidence>
<evidence type="ECO:0000256" key="1">
    <source>
        <dbReference type="ARBA" id="ARBA00000971"/>
    </source>
</evidence>
<comment type="similarity">
    <text evidence="2 6">Belongs to the FKBP-type PPIase family.</text>
</comment>
<keyword evidence="10" id="KW-1185">Reference proteome</keyword>
<evidence type="ECO:0000259" key="8">
    <source>
        <dbReference type="PROSITE" id="PS50059"/>
    </source>
</evidence>
<feature type="domain" description="PPIase FKBP-type" evidence="8">
    <location>
        <begin position="204"/>
        <end position="289"/>
    </location>
</feature>
<evidence type="ECO:0000256" key="2">
    <source>
        <dbReference type="ARBA" id="ARBA00006577"/>
    </source>
</evidence>
<evidence type="ECO:0000256" key="7">
    <source>
        <dbReference type="SAM" id="SignalP"/>
    </source>
</evidence>
<dbReference type="InterPro" id="IPR036944">
    <property type="entry name" value="PPIase_FKBP_N_sf"/>
</dbReference>
<dbReference type="HOGENOM" id="CLU_013615_0_0_10"/>
<name>A0A069QE76_HOYLO</name>
<feature type="chain" id="PRO_5001668009" description="Peptidyl-prolyl cis-trans isomerase" evidence="7">
    <location>
        <begin position="22"/>
        <end position="291"/>
    </location>
</feature>
<keyword evidence="4 5" id="KW-0413">Isomerase</keyword>
<dbReference type="GO" id="GO:0003755">
    <property type="term" value="F:peptidyl-prolyl cis-trans isomerase activity"/>
    <property type="evidence" value="ECO:0007669"/>
    <property type="project" value="UniProtKB-UniRule"/>
</dbReference>